<keyword evidence="4 5" id="KW-0472">Membrane</keyword>
<feature type="domain" description="PTS EIIA type-2" evidence="6">
    <location>
        <begin position="452"/>
        <end position="594"/>
    </location>
</feature>
<organism evidence="7 8">
    <name type="scientific">Psychrilyobacter piezotolerans</name>
    <dbReference type="NCBI Taxonomy" id="2293438"/>
    <lineage>
        <taxon>Bacteria</taxon>
        <taxon>Fusobacteriati</taxon>
        <taxon>Fusobacteriota</taxon>
        <taxon>Fusobacteriia</taxon>
        <taxon>Fusobacteriales</taxon>
        <taxon>Fusobacteriaceae</taxon>
        <taxon>Psychrilyobacter</taxon>
    </lineage>
</organism>
<name>A0ABX9KGX9_9FUSO</name>
<dbReference type="Pfam" id="PF00359">
    <property type="entry name" value="PTS_EIIA_2"/>
    <property type="match status" value="1"/>
</dbReference>
<comment type="caution">
    <text evidence="7">The sequence shown here is derived from an EMBL/GenBank/DDBJ whole genome shotgun (WGS) entry which is preliminary data.</text>
</comment>
<dbReference type="CDD" id="cd00211">
    <property type="entry name" value="PTS_IIA_fru"/>
    <property type="match status" value="1"/>
</dbReference>
<dbReference type="Gene3D" id="1.20.1530.20">
    <property type="match status" value="1"/>
</dbReference>
<dbReference type="PROSITE" id="PS51094">
    <property type="entry name" value="PTS_EIIA_TYPE_2"/>
    <property type="match status" value="1"/>
</dbReference>
<dbReference type="SUPFAM" id="SSF55804">
    <property type="entry name" value="Phoshotransferase/anion transport protein"/>
    <property type="match status" value="1"/>
</dbReference>
<dbReference type="InterPro" id="IPR016152">
    <property type="entry name" value="PTrfase/Anion_transptr"/>
</dbReference>
<feature type="transmembrane region" description="Helical" evidence="5">
    <location>
        <begin position="121"/>
        <end position="139"/>
    </location>
</feature>
<dbReference type="InterPro" id="IPR002178">
    <property type="entry name" value="PTS_EIIA_type-2_dom"/>
</dbReference>
<feature type="transmembrane region" description="Helical" evidence="5">
    <location>
        <begin position="90"/>
        <end position="109"/>
    </location>
</feature>
<feature type="transmembrane region" description="Helical" evidence="5">
    <location>
        <begin position="270"/>
        <end position="303"/>
    </location>
</feature>
<feature type="transmembrane region" description="Helical" evidence="5">
    <location>
        <begin position="180"/>
        <end position="205"/>
    </location>
</feature>
<feature type="transmembrane region" description="Helical" evidence="5">
    <location>
        <begin position="346"/>
        <end position="366"/>
    </location>
</feature>
<dbReference type="PANTHER" id="PTHR43021:SF2">
    <property type="entry name" value="CATION_H+ EXCHANGER DOMAIN-CONTAINING PROTEIN"/>
    <property type="match status" value="1"/>
</dbReference>
<dbReference type="Gene3D" id="3.40.930.10">
    <property type="entry name" value="Mannitol-specific EII, Chain A"/>
    <property type="match status" value="1"/>
</dbReference>
<dbReference type="RefSeq" id="WP_114642377.1">
    <property type="nucleotide sequence ID" value="NZ_JAACIO010000013.1"/>
</dbReference>
<keyword evidence="3 5" id="KW-1133">Transmembrane helix</keyword>
<evidence type="ECO:0000256" key="3">
    <source>
        <dbReference type="ARBA" id="ARBA00022989"/>
    </source>
</evidence>
<feature type="transmembrane region" description="Helical" evidence="5">
    <location>
        <begin position="315"/>
        <end position="334"/>
    </location>
</feature>
<dbReference type="Proteomes" id="UP000263486">
    <property type="component" value="Unassembled WGS sequence"/>
</dbReference>
<evidence type="ECO:0000256" key="1">
    <source>
        <dbReference type="ARBA" id="ARBA00004141"/>
    </source>
</evidence>
<dbReference type="InterPro" id="IPR038770">
    <property type="entry name" value="Na+/solute_symporter_sf"/>
</dbReference>
<evidence type="ECO:0000256" key="5">
    <source>
        <dbReference type="SAM" id="Phobius"/>
    </source>
</evidence>
<dbReference type="InterPro" id="IPR006153">
    <property type="entry name" value="Cation/H_exchanger_TM"/>
</dbReference>
<accession>A0ABX9KGX9</accession>
<dbReference type="PANTHER" id="PTHR43021">
    <property type="entry name" value="NA(+)/H(+) ANTIPORTER-RELATED"/>
    <property type="match status" value="1"/>
</dbReference>
<keyword evidence="2 5" id="KW-0812">Transmembrane</keyword>
<feature type="transmembrane region" description="Helical" evidence="5">
    <location>
        <begin position="225"/>
        <end position="243"/>
    </location>
</feature>
<feature type="transmembrane region" description="Helical" evidence="5">
    <location>
        <begin position="145"/>
        <end position="168"/>
    </location>
</feature>
<protein>
    <recommendedName>
        <fullName evidence="6">PTS EIIA type-2 domain-containing protein</fullName>
    </recommendedName>
</protein>
<dbReference type="Pfam" id="PF00999">
    <property type="entry name" value="Na_H_Exchanger"/>
    <property type="match status" value="1"/>
</dbReference>
<dbReference type="EMBL" id="QUAJ01000012">
    <property type="protein sequence ID" value="REI41206.1"/>
    <property type="molecule type" value="Genomic_DNA"/>
</dbReference>
<gene>
    <name evidence="7" type="ORF">DYH56_08300</name>
</gene>
<proteinExistence type="predicted"/>
<evidence type="ECO:0000256" key="4">
    <source>
        <dbReference type="ARBA" id="ARBA00023136"/>
    </source>
</evidence>
<sequence length="594" mass="65500">MDFMKIQILAIGMLILGAYTGGVIAKKVKLGETVGQILGGMLVGPHLWTLVHDWASTKEGLSSMPIFQKLEYIYTHGFTTYGNVIEESHFFVFFFLGLIAFSLGEELHFDRLKQMGIKPTIICLTQALLAWVSITLVFFKVFNFPLINAAIVGSIGIATAPALTFVLMNKLKVEGKLKNLLANIVVLDDIIEVIFFSVFLGIAVMMQNGEHLSFGHLAFEVIKEFFFAVLIGVLIFLLLKFTVKPGKVDEEEGLEVKVESFYGPMPSIELFFIVAGVVAVGSAAALHFHLPFLIVAVVAGALVSNYHFHAIFHSLQLSNVMPALNLFFFALIGASVKLETFSAKTFVFVIGYLVVRGSAKLIGTWVGCRMTGQEKEITNSLPKLMLPQAGMAAVETILVATVLKNSGGELIFNTIIPALVVFEIGGAWISERTLIAWNKFIGGQNKGRKDKKHFAIEDIVGNIWEFKAQNKDDTVEQLTKLLHEKHLIKDVHEISHAIMTREKLASTALGKGVAIPHCRTNDVSKTTCVCGFLENPVEWNSPDGKPVDIVFLVITPKDKPQEYLQTVRSIILTLKELSLEGELNHSLLRNILVG</sequence>
<reference evidence="7 8" key="1">
    <citation type="submission" date="2018-08" db="EMBL/GenBank/DDBJ databases">
        <title>Draft genome sequence of Psychrilyobacter sp. strain SD5 isolated from Black Sea water.</title>
        <authorList>
            <person name="Yadav S."/>
            <person name="Villanueva L."/>
            <person name="Damste J.S.S."/>
        </authorList>
    </citation>
    <scope>NUCLEOTIDE SEQUENCE [LARGE SCALE GENOMIC DNA]</scope>
    <source>
        <strain evidence="7 8">SD5</strain>
    </source>
</reference>
<evidence type="ECO:0000259" key="6">
    <source>
        <dbReference type="PROSITE" id="PS51094"/>
    </source>
</evidence>
<feature type="transmembrane region" description="Helical" evidence="5">
    <location>
        <begin position="6"/>
        <end position="25"/>
    </location>
</feature>
<evidence type="ECO:0000256" key="2">
    <source>
        <dbReference type="ARBA" id="ARBA00022692"/>
    </source>
</evidence>
<keyword evidence="8" id="KW-1185">Reference proteome</keyword>
<evidence type="ECO:0000313" key="8">
    <source>
        <dbReference type="Proteomes" id="UP000263486"/>
    </source>
</evidence>
<comment type="subcellular location">
    <subcellularLocation>
        <location evidence="1">Membrane</location>
        <topology evidence="1">Multi-pass membrane protein</topology>
    </subcellularLocation>
</comment>
<evidence type="ECO:0000313" key="7">
    <source>
        <dbReference type="EMBL" id="REI41206.1"/>
    </source>
</evidence>